<evidence type="ECO:0000313" key="3">
    <source>
        <dbReference type="Proteomes" id="UP001225873"/>
    </source>
</evidence>
<feature type="transmembrane region" description="Helical" evidence="1">
    <location>
        <begin position="310"/>
        <end position="329"/>
    </location>
</feature>
<dbReference type="Pfam" id="PF14897">
    <property type="entry name" value="EpsG"/>
    <property type="match status" value="1"/>
</dbReference>
<evidence type="ECO:0000256" key="1">
    <source>
        <dbReference type="SAM" id="Phobius"/>
    </source>
</evidence>
<feature type="transmembrane region" description="Helical" evidence="1">
    <location>
        <begin position="6"/>
        <end position="23"/>
    </location>
</feature>
<accession>A0ABT7ZEU1</accession>
<feature type="transmembrane region" description="Helical" evidence="1">
    <location>
        <begin position="241"/>
        <end position="260"/>
    </location>
</feature>
<name>A0ABT7ZEU1_9BACL</name>
<keyword evidence="1" id="KW-0812">Transmembrane</keyword>
<comment type="caution">
    <text evidence="2">The sequence shown here is derived from an EMBL/GenBank/DDBJ whole genome shotgun (WGS) entry which is preliminary data.</text>
</comment>
<proteinExistence type="predicted"/>
<feature type="transmembrane region" description="Helical" evidence="1">
    <location>
        <begin position="126"/>
        <end position="153"/>
    </location>
</feature>
<keyword evidence="1" id="KW-0472">Membrane</keyword>
<feature type="transmembrane region" description="Helical" evidence="1">
    <location>
        <begin position="30"/>
        <end position="47"/>
    </location>
</feature>
<dbReference type="Proteomes" id="UP001225873">
    <property type="component" value="Unassembled WGS sequence"/>
</dbReference>
<keyword evidence="1" id="KW-1133">Transmembrane helix</keyword>
<organism evidence="2 3">
    <name type="scientific">Planococcus notacanthi</name>
    <dbReference type="NCBI Taxonomy" id="3035188"/>
    <lineage>
        <taxon>Bacteria</taxon>
        <taxon>Bacillati</taxon>
        <taxon>Bacillota</taxon>
        <taxon>Bacilli</taxon>
        <taxon>Bacillales</taxon>
        <taxon>Caryophanaceae</taxon>
        <taxon>Planococcus</taxon>
    </lineage>
</organism>
<reference evidence="2 3" key="1">
    <citation type="submission" date="2023-03" db="EMBL/GenBank/DDBJ databases">
        <authorList>
            <person name="Uniacke-Lowe S."/>
            <person name="Ross P."/>
            <person name="Hill C."/>
        </authorList>
    </citation>
    <scope>NUCLEOTIDE SEQUENCE [LARGE SCALE GENOMIC DNA]</scope>
    <source>
        <strain evidence="2 3">APC 4016</strain>
    </source>
</reference>
<feature type="transmembrane region" description="Helical" evidence="1">
    <location>
        <begin position="336"/>
        <end position="356"/>
    </location>
</feature>
<gene>
    <name evidence="2" type="ORF">QMA01_00120</name>
</gene>
<keyword evidence="3" id="KW-1185">Reference proteome</keyword>
<dbReference type="InterPro" id="IPR049458">
    <property type="entry name" value="EpsG-like"/>
</dbReference>
<sequence length="369" mass="43040">MWLFYLLIIYILVLGAFLGFSNKSDLKKNMYIYFTFGLFLILSAFRGENVGNDTINYLNLFKEISVSDNLSLFSPRFEVGYVYLNKVLSYFSSNPQIILIVTSIIIMLGFARFISKYSKIPWLSVYLFFTLGYYGMSLNTIRLNIAIVLVLLSYDFLKNKKAFRFIFVIILASLFHRTAIFFLIAWPLIKMKITLKTIAIFCLVSIGMYFSFPSLLSMSLSLFPTYGYYVGSDYLNGEVRLASVMNMLVGISIALLGILINHQKHINEKKEISFKTKERDNEDNHNMLILLFTGISLIFISFRFNLLDRIGDYFIVFAIVYLPNVMVQLKDSKLRYTLIYFIILLFFAYVATIQMLRPEWNEIYPYSFF</sequence>
<feature type="transmembrane region" description="Helical" evidence="1">
    <location>
        <begin position="96"/>
        <end position="114"/>
    </location>
</feature>
<feature type="transmembrane region" description="Helical" evidence="1">
    <location>
        <begin position="287"/>
        <end position="304"/>
    </location>
</feature>
<dbReference type="EMBL" id="JASDCQ010000001">
    <property type="protein sequence ID" value="MDN3425677.1"/>
    <property type="molecule type" value="Genomic_DNA"/>
</dbReference>
<feature type="transmembrane region" description="Helical" evidence="1">
    <location>
        <begin position="198"/>
        <end position="221"/>
    </location>
</feature>
<evidence type="ECO:0000313" key="2">
    <source>
        <dbReference type="EMBL" id="MDN3425677.1"/>
    </source>
</evidence>
<feature type="transmembrane region" description="Helical" evidence="1">
    <location>
        <begin position="165"/>
        <end position="186"/>
    </location>
</feature>
<protein>
    <submittedName>
        <fullName evidence="2">EpsG family protein</fullName>
    </submittedName>
</protein>
<dbReference type="RefSeq" id="WP_290214016.1">
    <property type="nucleotide sequence ID" value="NZ_JASDCQ010000001.1"/>
</dbReference>